<dbReference type="SMART" id="SM00702">
    <property type="entry name" value="P4Hc"/>
    <property type="match status" value="2"/>
</dbReference>
<evidence type="ECO:0000256" key="11">
    <source>
        <dbReference type="ARBA" id="ARBA00023004"/>
    </source>
</evidence>
<evidence type="ECO:0000256" key="1">
    <source>
        <dbReference type="ARBA" id="ARBA00001961"/>
    </source>
</evidence>
<protein>
    <recommendedName>
        <fullName evidence="5">procollagen-proline 4-dioxygenase</fullName>
        <ecNumber evidence="5">1.14.11.2</ecNumber>
    </recommendedName>
</protein>
<feature type="repeat" description="TPR" evidence="13">
    <location>
        <begin position="650"/>
        <end position="683"/>
    </location>
</feature>
<name>A0A484BKB0_DRONA</name>
<dbReference type="InterPro" id="IPR006620">
    <property type="entry name" value="Pro_4_hyd_alph"/>
</dbReference>
<evidence type="ECO:0000256" key="14">
    <source>
        <dbReference type="SAM" id="Coils"/>
    </source>
</evidence>
<comment type="caution">
    <text evidence="16">The sequence shown here is derived from an EMBL/GenBank/DDBJ whole genome shotgun (WGS) entry which is preliminary data.</text>
</comment>
<dbReference type="OrthoDB" id="7882996at2759"/>
<dbReference type="InterPro" id="IPR011990">
    <property type="entry name" value="TPR-like_helical_dom_sf"/>
</dbReference>
<keyword evidence="14" id="KW-0175">Coiled coil</keyword>
<evidence type="ECO:0000256" key="7">
    <source>
        <dbReference type="ARBA" id="ARBA00022824"/>
    </source>
</evidence>
<dbReference type="GO" id="GO:0005506">
    <property type="term" value="F:iron ion binding"/>
    <property type="evidence" value="ECO:0007669"/>
    <property type="project" value="InterPro"/>
</dbReference>
<keyword evidence="6" id="KW-0479">Metal-binding</keyword>
<proteinExistence type="inferred from homology"/>
<dbReference type="EC" id="1.14.11.2" evidence="5"/>
<dbReference type="FunFam" id="2.60.120.620:FF:000011">
    <property type="entry name" value="Prolyl alpha subunit"/>
    <property type="match status" value="2"/>
</dbReference>
<dbReference type="InterPro" id="IPR019734">
    <property type="entry name" value="TPR_rpt"/>
</dbReference>
<comment type="cofactor">
    <cofactor evidence="1">
        <name>L-ascorbate</name>
        <dbReference type="ChEBI" id="CHEBI:38290"/>
    </cofactor>
</comment>
<organism evidence="16 17">
    <name type="scientific">Drosophila navojoa</name>
    <name type="common">Fruit fly</name>
    <dbReference type="NCBI Taxonomy" id="7232"/>
    <lineage>
        <taxon>Eukaryota</taxon>
        <taxon>Metazoa</taxon>
        <taxon>Ecdysozoa</taxon>
        <taxon>Arthropoda</taxon>
        <taxon>Hexapoda</taxon>
        <taxon>Insecta</taxon>
        <taxon>Pterygota</taxon>
        <taxon>Neoptera</taxon>
        <taxon>Endopterygota</taxon>
        <taxon>Diptera</taxon>
        <taxon>Brachycera</taxon>
        <taxon>Muscomorpha</taxon>
        <taxon>Ephydroidea</taxon>
        <taxon>Drosophilidae</taxon>
        <taxon>Drosophila</taxon>
    </lineage>
</organism>
<keyword evidence="7" id="KW-0256">Endoplasmic reticulum</keyword>
<dbReference type="PANTHER" id="PTHR10869:SF216">
    <property type="entry name" value="PROCOLLAGEN-PROLINE 4-DIOXYGENASE"/>
    <property type="match status" value="1"/>
</dbReference>
<dbReference type="Pfam" id="PF23558">
    <property type="entry name" value="TPR_P4H"/>
    <property type="match status" value="1"/>
</dbReference>
<evidence type="ECO:0000256" key="10">
    <source>
        <dbReference type="ARBA" id="ARBA00023002"/>
    </source>
</evidence>
<dbReference type="InterPro" id="IPR005123">
    <property type="entry name" value="Oxoglu/Fe-dep_dioxygenase_dom"/>
</dbReference>
<keyword evidence="11" id="KW-0408">Iron</keyword>
<keyword evidence="8" id="KW-0847">Vitamin C</keyword>
<keyword evidence="9" id="KW-0223">Dioxygenase</keyword>
<evidence type="ECO:0000259" key="15">
    <source>
        <dbReference type="PROSITE" id="PS51471"/>
    </source>
</evidence>
<dbReference type="SUPFAM" id="SSF48452">
    <property type="entry name" value="TPR-like"/>
    <property type="match status" value="1"/>
</dbReference>
<evidence type="ECO:0000313" key="16">
    <source>
        <dbReference type="EMBL" id="TDG49227.1"/>
    </source>
</evidence>
<feature type="coiled-coil region" evidence="14">
    <location>
        <begin position="989"/>
        <end position="1016"/>
    </location>
</feature>
<evidence type="ECO:0000256" key="3">
    <source>
        <dbReference type="ARBA" id="ARBA00004319"/>
    </source>
</evidence>
<evidence type="ECO:0000256" key="4">
    <source>
        <dbReference type="ARBA" id="ARBA00006511"/>
    </source>
</evidence>
<dbReference type="Gene3D" id="1.25.40.10">
    <property type="entry name" value="Tetratricopeptide repeat domain"/>
    <property type="match status" value="3"/>
</dbReference>
<comment type="similarity">
    <text evidence="4">Belongs to the P4HA family.</text>
</comment>
<dbReference type="PANTHER" id="PTHR10869">
    <property type="entry name" value="PROLYL 4-HYDROXYLASE ALPHA SUBUNIT"/>
    <property type="match status" value="1"/>
</dbReference>
<dbReference type="InterPro" id="IPR044862">
    <property type="entry name" value="Pro_4_hyd_alph_FE2OG_OXY"/>
</dbReference>
<comment type="subcellular location">
    <subcellularLocation>
        <location evidence="3">Endoplasmic reticulum lumen</location>
    </subcellularLocation>
</comment>
<dbReference type="InterPro" id="IPR059068">
    <property type="entry name" value="TPR_P4H"/>
</dbReference>
<keyword evidence="12" id="KW-0325">Glycoprotein</keyword>
<sequence>MWPRAVSGSSEEEHLRGLLTTESSLISALSDYIDALDQQLAVIKSETAAIEQVHRLVGQRVEEHMGNPLNVITILKRFQSVWPLLEQQANASQNLATNLPDYQLDLQLPSEEDYEAALLNLLRLQSVYDLKPAALSLGIVHGLKVGSAMSWSDCLEIARKSERNGDHAVAKHWLETAMGMLVAEQNATISDSEQERARIKILEASLNMDYRAGEFLSALTTAKELLLLRPASRSAQKAKAEIERALNGSPVKLVPNRKQKAKSTKSVEQLLVDELCRSSAQQPVTGSRFTECRQDVSNLRMLRLEQLSEEPYIMLYHDVLSSRQTERLIGMLDGMPQLRTRRSKGEAFEPLQFSKLAQRRMRGIHSQLGIGGVEPELWQARRHSHEHVTPLAEPSSTAEHAARALLSLQEARLGGAIVFPQLELSVCVPRGALLYWSQRSRDEHSATSRPDYRSRQLVCPVLLGTQLRLEQLLHTEQILLSDLSSQLDAAKAVLVQLERELSAIKLEHALAAKGLENYLTNPVNVYRLMKRLHTDWPHADSRVQQMSAQLRFNISQHYGLNFPSQEDVDGAALALVRLQSTYKLDVAQVAAGILNGIKYGTDMSWQDCFVLGQQLFEMEDYNNTKVWLRESMERLRRHQPRPSTPEPALLNSMETVAQSLFRMGDFDTAYELSQRVLELDPSRIRNWHLGDKAANLAHDGDDGAHSRQAAGYRLTQEFAHYEKVCRGEVGPSAAQQRRLRCRYTRGWHAYRQLAPLKLEEHSLDPLVVSYHDMLSPQKIDELRAMAVPHMHRSTVNPLPGGQRMKSAFRVSKNAWLPYSTHPMMGRMLRDVGDATGLDMTYCEQLQVANYGVGGHYEPHWDFFRDSRHYPAAEGNRIATAIFYLSDVEQGGATAFPFLNFAVRPQLGNILFWYNLHRSSDKDYRTKHAGCPVLKGSKWKLLLSEPIVMKMLPGIYLLVLAGLQILASKAEFFSSTSGLGQLLRTEVIVLRELQTYVNEIREHADMLQREINEIRAEHLTAAESIESYLNNPVNAFRLIKRLHTDWETLEATVESEHSRTNFLEAMAGHRQNLSFPTMEDFVGTTLAMTRLQQTYKLDVAELASGMLNGVKYGSAMSWQDCFVLGQHLYSMSDFNNTVPWLEQSMRLLAQQSYSDEPVSLDFMEAVIGYHESLGDYQNAIDLINHVLAVEPEQRLHLLEKREHLEQLISDGVKRGLMHVVARSPEDYHATQDYLIYQQVCREELRPTAAAQRELRCRYFSGHGRSLNYLAYKLEELHRDPYIIQLHEVIGAHEAVELQRLARPELQRSEVYNPINGSIAAAFRTSQGTIFEYDEHPITEKLSQHMTLISGLDMNFAEPLQVANYGIGGHYEPHMDSFPESFDYSSHTFKTNRIATGIFYLSNVEAGGATAFPFLPLLVKPEQGSLLLWYNLHRSGDADYRTKHAGCPVLQGSKWIANAWVRLSHQDHVRPCQLQRDHEISLQFKD</sequence>
<evidence type="ECO:0000256" key="12">
    <source>
        <dbReference type="ARBA" id="ARBA00023180"/>
    </source>
</evidence>
<dbReference type="GO" id="GO:0031418">
    <property type="term" value="F:L-ascorbic acid binding"/>
    <property type="evidence" value="ECO:0007669"/>
    <property type="project" value="UniProtKB-KW"/>
</dbReference>
<dbReference type="InterPro" id="IPR045054">
    <property type="entry name" value="P4HA-like"/>
</dbReference>
<evidence type="ECO:0000256" key="5">
    <source>
        <dbReference type="ARBA" id="ARBA00012269"/>
    </source>
</evidence>
<accession>A0A484BKB0</accession>
<dbReference type="GO" id="GO:0004656">
    <property type="term" value="F:procollagen-proline 4-dioxygenase activity"/>
    <property type="evidence" value="ECO:0007669"/>
    <property type="project" value="UniProtKB-EC"/>
</dbReference>
<comment type="function">
    <text evidence="2">Catalyzes the post-translational formation of 4-hydroxyproline in -Xaa-Pro-Gly- sequences in collagens and other proteins.</text>
</comment>
<evidence type="ECO:0000256" key="8">
    <source>
        <dbReference type="ARBA" id="ARBA00022896"/>
    </source>
</evidence>
<evidence type="ECO:0000256" key="2">
    <source>
        <dbReference type="ARBA" id="ARBA00002035"/>
    </source>
</evidence>
<dbReference type="Gene3D" id="6.10.140.1460">
    <property type="match status" value="3"/>
</dbReference>
<dbReference type="OMA" id="YSAAMEW"/>
<dbReference type="Gene3D" id="2.60.120.620">
    <property type="entry name" value="q2cbj1_9rhob like domain"/>
    <property type="match status" value="3"/>
</dbReference>
<dbReference type="PROSITE" id="PS51471">
    <property type="entry name" value="FE2OG_OXY"/>
    <property type="match status" value="2"/>
</dbReference>
<evidence type="ECO:0000313" key="17">
    <source>
        <dbReference type="Proteomes" id="UP000295192"/>
    </source>
</evidence>
<feature type="domain" description="Fe2OG dioxygenase" evidence="15">
    <location>
        <begin position="841"/>
        <end position="952"/>
    </location>
</feature>
<evidence type="ECO:0000256" key="13">
    <source>
        <dbReference type="PROSITE-ProRule" id="PRU00339"/>
    </source>
</evidence>
<dbReference type="Pfam" id="PF08336">
    <property type="entry name" value="P4Ha_N"/>
    <property type="match status" value="3"/>
</dbReference>
<feature type="domain" description="Fe2OG dioxygenase" evidence="15">
    <location>
        <begin position="1354"/>
        <end position="1461"/>
    </location>
</feature>
<dbReference type="GO" id="GO:0005788">
    <property type="term" value="C:endoplasmic reticulum lumen"/>
    <property type="evidence" value="ECO:0007669"/>
    <property type="project" value="UniProtKB-SubCell"/>
</dbReference>
<dbReference type="InterPro" id="IPR013547">
    <property type="entry name" value="P4H_N"/>
</dbReference>
<evidence type="ECO:0000256" key="6">
    <source>
        <dbReference type="ARBA" id="ARBA00022723"/>
    </source>
</evidence>
<dbReference type="Pfam" id="PF13640">
    <property type="entry name" value="2OG-FeII_Oxy_3"/>
    <property type="match status" value="2"/>
</dbReference>
<dbReference type="STRING" id="7232.A0A484BKB0"/>
<feature type="coiled-coil region" evidence="14">
    <location>
        <begin position="480"/>
        <end position="507"/>
    </location>
</feature>
<keyword evidence="17" id="KW-1185">Reference proteome</keyword>
<keyword evidence="13" id="KW-0802">TPR repeat</keyword>
<gene>
    <name evidence="16" type="ORF">AWZ03_004316</name>
</gene>
<dbReference type="EMBL" id="LSRL02000025">
    <property type="protein sequence ID" value="TDG49227.1"/>
    <property type="molecule type" value="Genomic_DNA"/>
</dbReference>
<dbReference type="PROSITE" id="PS50005">
    <property type="entry name" value="TPR"/>
    <property type="match status" value="1"/>
</dbReference>
<evidence type="ECO:0000256" key="9">
    <source>
        <dbReference type="ARBA" id="ARBA00022964"/>
    </source>
</evidence>
<reference evidence="16 17" key="1">
    <citation type="journal article" date="2019" name="J. Hered.">
        <title>An Improved Genome Assembly for Drosophila navojoa, the Basal Species in the mojavensis Cluster.</title>
        <authorList>
            <person name="Vanderlinde T."/>
            <person name="Dupim E.G."/>
            <person name="Nazario-Yepiz N.O."/>
            <person name="Carvalho A.B."/>
        </authorList>
    </citation>
    <scope>NUCLEOTIDE SEQUENCE [LARGE SCALE GENOMIC DNA]</scope>
    <source>
        <strain evidence="16">Navoj_Jal97</strain>
        <tissue evidence="16">Whole organism</tissue>
    </source>
</reference>
<dbReference type="Proteomes" id="UP000295192">
    <property type="component" value="Unassembled WGS sequence"/>
</dbReference>
<keyword evidence="10" id="KW-0560">Oxidoreductase</keyword>